<dbReference type="SUPFAM" id="SSF56112">
    <property type="entry name" value="Protein kinase-like (PK-like)"/>
    <property type="match status" value="1"/>
</dbReference>
<feature type="compositionally biased region" description="Basic and acidic residues" evidence="3">
    <location>
        <begin position="724"/>
        <end position="769"/>
    </location>
</feature>
<dbReference type="KEGG" id="dti:Desti_0078"/>
<dbReference type="Gene3D" id="1.25.40.10">
    <property type="entry name" value="Tetratricopeptide repeat domain"/>
    <property type="match status" value="3"/>
</dbReference>
<keyword evidence="8" id="KW-1185">Reference proteome</keyword>
<evidence type="ECO:0000313" key="7">
    <source>
        <dbReference type="EMBL" id="AFM22827.1"/>
    </source>
</evidence>
<evidence type="ECO:0000256" key="2">
    <source>
        <dbReference type="ARBA" id="ARBA00022803"/>
    </source>
</evidence>
<dbReference type="OrthoDB" id="1492512at2"/>
<dbReference type="PANTHER" id="PTHR45586">
    <property type="entry name" value="TPR REPEAT-CONTAINING PROTEIN PA4667"/>
    <property type="match status" value="1"/>
</dbReference>
<dbReference type="SUPFAM" id="SSF48452">
    <property type="entry name" value="TPR-like"/>
    <property type="match status" value="2"/>
</dbReference>
<evidence type="ECO:0000256" key="1">
    <source>
        <dbReference type="ARBA" id="ARBA00022737"/>
    </source>
</evidence>
<dbReference type="PROSITE" id="PS50011">
    <property type="entry name" value="PROTEIN_KINASE_DOM"/>
    <property type="match status" value="1"/>
</dbReference>
<reference evidence="8" key="1">
    <citation type="submission" date="2012-06" db="EMBL/GenBank/DDBJ databases">
        <title>Complete sequence of chromosome of Desulfomonile tiedjei DSM 6799.</title>
        <authorList>
            <person name="Lucas S."/>
            <person name="Copeland A."/>
            <person name="Lapidus A."/>
            <person name="Glavina del Rio T."/>
            <person name="Dalin E."/>
            <person name="Tice H."/>
            <person name="Bruce D."/>
            <person name="Goodwin L."/>
            <person name="Pitluck S."/>
            <person name="Peters L."/>
            <person name="Ovchinnikova G."/>
            <person name="Zeytun A."/>
            <person name="Lu M."/>
            <person name="Kyrpides N."/>
            <person name="Mavromatis K."/>
            <person name="Ivanova N."/>
            <person name="Brettin T."/>
            <person name="Detter J.C."/>
            <person name="Han C."/>
            <person name="Larimer F."/>
            <person name="Land M."/>
            <person name="Hauser L."/>
            <person name="Markowitz V."/>
            <person name="Cheng J.-F."/>
            <person name="Hugenholtz P."/>
            <person name="Woyke T."/>
            <person name="Wu D."/>
            <person name="Spring S."/>
            <person name="Schroeder M."/>
            <person name="Brambilla E."/>
            <person name="Klenk H.-P."/>
            <person name="Eisen J.A."/>
        </authorList>
    </citation>
    <scope>NUCLEOTIDE SEQUENCE [LARGE SCALE GENOMIC DNA]</scope>
    <source>
        <strain evidence="8">ATCC 49306 / DSM 6799 / DCB-1</strain>
    </source>
</reference>
<protein>
    <submittedName>
        <fullName evidence="7">Protein kinase family protein</fullName>
    </submittedName>
</protein>
<evidence type="ECO:0000256" key="3">
    <source>
        <dbReference type="SAM" id="MobiDB-lite"/>
    </source>
</evidence>
<dbReference type="InterPro" id="IPR011009">
    <property type="entry name" value="Kinase-like_dom_sf"/>
</dbReference>
<dbReference type="Gene3D" id="1.10.510.10">
    <property type="entry name" value="Transferase(Phosphotransferase) domain 1"/>
    <property type="match status" value="1"/>
</dbReference>
<dbReference type="Proteomes" id="UP000006055">
    <property type="component" value="Chromosome"/>
</dbReference>
<sequence>MKLACARGTLVQAAVCLTLVFLTVQFASAKENLPEAVQISAPDGLSTNIYSHPEKKSDLLGIALQGDILEVRGVQGEFYEIRLSVDKKVSGFVLRDHTSPYEDTDKKSVLTPTVIAIGAVIALIALAAGFLVFRARKTHETAQQVASIPASIKRGEELFRAGEYGEAIREFRSYISLQGGEVRNPDVYRRLTVCYQNTNEIREAALAWEKMRSLGGLKNLDDYSLGVELMSALGREAEAANIYEQLLQHENDEDKRCEIHKKLLDIYRRLKDGKKVVQHAMKLRTLGTTDPNILPDTIHYLIAEGQTDVAIESNSRELVVEICTEFLEDKAQTPEAGRIYLKALEYDRTDQRLHRMLANIYNESGDVKRAVSELTILHQLDKDQSEVYLEEAARIYLEKNRISTAIAEGNPLIIKKIAQLYLARSEVNPEAVAIYEKVLEFQPKAVGINRMLSTVYLTRGELDKYMSKLRLLYEIDGSNHDYLSDLAKCIIDNDMIDETLKEGNRDLNAKIVKQLIKQGKATDTAVSLLEKLIRVEPDNVTVRAALAKAYERRSEKEKCFDHVLHILRIRPDDEEFSGMAASLAAELNRLHDLPKKGHPRVLVSAAEEIITRNMTDSFARQILELACEHDPSEFRFSSYLGNLKSATAVPLPQLEAASEPKNEDKPEIRPEVKPAIKPEPRKKASPEISSKKVADRKIEPTPPPRPPAARPKPKQPPQKVKSPQKTEEIRIEKIHDAKDVTAKVRSAKTPDRKEQIGPPDEKPVIRTETPRSAPTVVPDPLQKKEEKPAGPPQQAIRFTDEVLTEERAVTTFVSGHASGRTGNEFAREELLLPTAGGLAYKEMEALVQDGWGSIHVGMEVNTGRPVLIRLFRKGIMEPLAMKEFVAQVSETSYNAVHDNILPLEEVVRGLGGAHALVHPFFSRTLEGVMRDKRRPDLPIRLDMIQKVLNALVFAHNYTGMDGTPRKTYHLQLQSNLVFVSNDYKRLQIAGFGHSQIYRNILRPKQPRWQDPGMNPQFMPPEFFRSKANIKEKAADIYSLGILIYYMATGEYPFEGPAFDDYKFQHIRIFAAPPRLIDPTIPDWLEPIILGCLEKDADKRWDSVKEIANAFAKGLSHQT</sequence>
<organism evidence="7 8">
    <name type="scientific">Desulfomonile tiedjei (strain ATCC 49306 / DSM 6799 / DCB-1)</name>
    <dbReference type="NCBI Taxonomy" id="706587"/>
    <lineage>
        <taxon>Bacteria</taxon>
        <taxon>Pseudomonadati</taxon>
        <taxon>Thermodesulfobacteriota</taxon>
        <taxon>Desulfomonilia</taxon>
        <taxon>Desulfomonilales</taxon>
        <taxon>Desulfomonilaceae</taxon>
        <taxon>Desulfomonile</taxon>
    </lineage>
</organism>
<dbReference type="EMBL" id="CP003360">
    <property type="protein sequence ID" value="AFM22827.1"/>
    <property type="molecule type" value="Genomic_DNA"/>
</dbReference>
<evidence type="ECO:0000256" key="5">
    <source>
        <dbReference type="SAM" id="SignalP"/>
    </source>
</evidence>
<dbReference type="AlphaFoldDB" id="I4BZT6"/>
<dbReference type="eggNOG" id="COG0515">
    <property type="taxonomic scope" value="Bacteria"/>
</dbReference>
<feature type="compositionally biased region" description="Basic and acidic residues" evidence="3">
    <location>
        <begin position="658"/>
        <end position="699"/>
    </location>
</feature>
<name>I4BZT6_DESTA</name>
<keyword evidence="5" id="KW-0732">Signal</keyword>
<dbReference type="InterPro" id="IPR051012">
    <property type="entry name" value="CellSynth/LPSAsmb/PSIAsmb"/>
</dbReference>
<keyword evidence="2" id="KW-0802">TPR repeat</keyword>
<proteinExistence type="predicted"/>
<dbReference type="STRING" id="706587.Desti_0078"/>
<evidence type="ECO:0000313" key="8">
    <source>
        <dbReference type="Proteomes" id="UP000006055"/>
    </source>
</evidence>
<feature type="domain" description="Protein kinase" evidence="6">
    <location>
        <begin position="840"/>
        <end position="1111"/>
    </location>
</feature>
<evidence type="ECO:0000256" key="4">
    <source>
        <dbReference type="SAM" id="Phobius"/>
    </source>
</evidence>
<keyword evidence="4" id="KW-0472">Membrane</keyword>
<keyword evidence="1" id="KW-0677">Repeat</keyword>
<dbReference type="HOGENOM" id="CLU_280714_0_0_7"/>
<feature type="compositionally biased region" description="Pro residues" evidence="3">
    <location>
        <begin position="700"/>
        <end position="716"/>
    </location>
</feature>
<gene>
    <name evidence="7" type="ordered locus">Desti_0078</name>
</gene>
<feature type="signal peptide" evidence="5">
    <location>
        <begin position="1"/>
        <end position="29"/>
    </location>
</feature>
<keyword evidence="7" id="KW-0418">Kinase</keyword>
<dbReference type="RefSeq" id="WP_014807986.1">
    <property type="nucleotide sequence ID" value="NC_018025.1"/>
</dbReference>
<dbReference type="eggNOG" id="COG0810">
    <property type="taxonomic scope" value="Bacteria"/>
</dbReference>
<feature type="region of interest" description="Disordered" evidence="3">
    <location>
        <begin position="653"/>
        <end position="793"/>
    </location>
</feature>
<dbReference type="eggNOG" id="COG0457">
    <property type="taxonomic scope" value="Bacteria"/>
</dbReference>
<evidence type="ECO:0000259" key="6">
    <source>
        <dbReference type="PROSITE" id="PS50011"/>
    </source>
</evidence>
<dbReference type="InterPro" id="IPR000719">
    <property type="entry name" value="Prot_kinase_dom"/>
</dbReference>
<feature type="chain" id="PRO_5003687060" evidence="5">
    <location>
        <begin position="30"/>
        <end position="1118"/>
    </location>
</feature>
<keyword evidence="4" id="KW-0812">Transmembrane</keyword>
<keyword evidence="4" id="KW-1133">Transmembrane helix</keyword>
<accession>I4BZT6</accession>
<dbReference type="InterPro" id="IPR011990">
    <property type="entry name" value="TPR-like_helical_dom_sf"/>
</dbReference>
<feature type="transmembrane region" description="Helical" evidence="4">
    <location>
        <begin position="109"/>
        <end position="133"/>
    </location>
</feature>
<dbReference type="PANTHER" id="PTHR45586:SF1">
    <property type="entry name" value="LIPOPOLYSACCHARIDE ASSEMBLY PROTEIN B"/>
    <property type="match status" value="1"/>
</dbReference>
<keyword evidence="7" id="KW-0808">Transferase</keyword>
<dbReference type="Pfam" id="PF00069">
    <property type="entry name" value="Pkinase"/>
    <property type="match status" value="1"/>
</dbReference>
<dbReference type="SMART" id="SM00220">
    <property type="entry name" value="S_TKc"/>
    <property type="match status" value="1"/>
</dbReference>
<dbReference type="GO" id="GO:0004672">
    <property type="term" value="F:protein kinase activity"/>
    <property type="evidence" value="ECO:0007669"/>
    <property type="project" value="InterPro"/>
</dbReference>
<dbReference type="GO" id="GO:0005524">
    <property type="term" value="F:ATP binding"/>
    <property type="evidence" value="ECO:0007669"/>
    <property type="project" value="InterPro"/>
</dbReference>